<evidence type="ECO:0000259" key="8">
    <source>
        <dbReference type="Pfam" id="PF01529"/>
    </source>
</evidence>
<accession>A0A177B103</accession>
<evidence type="ECO:0000256" key="6">
    <source>
        <dbReference type="ARBA" id="ARBA00023315"/>
    </source>
</evidence>
<dbReference type="InterPro" id="IPR001594">
    <property type="entry name" value="Palmitoyltrfase_DHHC"/>
</dbReference>
<gene>
    <name evidence="9" type="ORF">A3Q56_04853</name>
</gene>
<feature type="transmembrane region" description="Helical" evidence="7">
    <location>
        <begin position="60"/>
        <end position="83"/>
    </location>
</feature>
<dbReference type="PANTHER" id="PTHR12246">
    <property type="entry name" value="PALMITOYLTRANSFERASE ZDHHC16"/>
    <property type="match status" value="1"/>
</dbReference>
<evidence type="ECO:0000256" key="7">
    <source>
        <dbReference type="RuleBase" id="RU079119"/>
    </source>
</evidence>
<dbReference type="EMBL" id="LWCA01000664">
    <property type="protein sequence ID" value="OAF67422.1"/>
    <property type="molecule type" value="Genomic_DNA"/>
</dbReference>
<proteinExistence type="inferred from homology"/>
<organism evidence="9 10">
    <name type="scientific">Intoshia linei</name>
    <dbReference type="NCBI Taxonomy" id="1819745"/>
    <lineage>
        <taxon>Eukaryota</taxon>
        <taxon>Metazoa</taxon>
        <taxon>Spiralia</taxon>
        <taxon>Lophotrochozoa</taxon>
        <taxon>Mesozoa</taxon>
        <taxon>Orthonectida</taxon>
        <taxon>Rhopaluridae</taxon>
        <taxon>Intoshia</taxon>
    </lineage>
</organism>
<comment type="catalytic activity">
    <reaction evidence="7">
        <text>L-cysteinyl-[protein] + hexadecanoyl-CoA = S-hexadecanoyl-L-cysteinyl-[protein] + CoA</text>
        <dbReference type="Rhea" id="RHEA:36683"/>
        <dbReference type="Rhea" id="RHEA-COMP:10131"/>
        <dbReference type="Rhea" id="RHEA-COMP:11032"/>
        <dbReference type="ChEBI" id="CHEBI:29950"/>
        <dbReference type="ChEBI" id="CHEBI:57287"/>
        <dbReference type="ChEBI" id="CHEBI:57379"/>
        <dbReference type="ChEBI" id="CHEBI:74151"/>
        <dbReference type="EC" id="2.3.1.225"/>
    </reaction>
</comment>
<keyword evidence="3 7" id="KW-0812">Transmembrane</keyword>
<keyword evidence="10" id="KW-1185">Reference proteome</keyword>
<comment type="similarity">
    <text evidence="7">Belongs to the DHHC palmitoyltransferase family.</text>
</comment>
<dbReference type="GO" id="GO:0016020">
    <property type="term" value="C:membrane"/>
    <property type="evidence" value="ECO:0007669"/>
    <property type="project" value="UniProtKB-SubCell"/>
</dbReference>
<keyword evidence="4 7" id="KW-1133">Transmembrane helix</keyword>
<evidence type="ECO:0000256" key="2">
    <source>
        <dbReference type="ARBA" id="ARBA00022679"/>
    </source>
</evidence>
<feature type="domain" description="Palmitoyltransferase DHHC" evidence="8">
    <location>
        <begin position="9"/>
        <end position="97"/>
    </location>
</feature>
<keyword evidence="5 7" id="KW-0472">Membrane</keyword>
<dbReference type="InterPro" id="IPR039859">
    <property type="entry name" value="PFA4/ZDH16/20/ERF2-like"/>
</dbReference>
<dbReference type="Proteomes" id="UP000078046">
    <property type="component" value="Unassembled WGS sequence"/>
</dbReference>
<keyword evidence="2 7" id="KW-0808">Transferase</keyword>
<sequence>MKYPLKLNINNCVGEENFKFFVLLLLYCFLSALFSMYIHISYYTGYYPEVEENPIYNQSIIIKFTFFVTIIFFLFDTCILLVAHLNILLNRTTLEWYDIRKEEQSGKIFINYLRNARSQDYPNNLRVICESDNLCLSLWPLRQQILFRETENLLPL</sequence>
<dbReference type="Pfam" id="PF01529">
    <property type="entry name" value="DHHC"/>
    <property type="match status" value="1"/>
</dbReference>
<reference evidence="9 10" key="1">
    <citation type="submission" date="2016-04" db="EMBL/GenBank/DDBJ databases">
        <title>The genome of Intoshia linei affirms orthonectids as highly simplified spiralians.</title>
        <authorList>
            <person name="Mikhailov K.V."/>
            <person name="Slusarev G.S."/>
            <person name="Nikitin M.A."/>
            <person name="Logacheva M.D."/>
            <person name="Penin A."/>
            <person name="Aleoshin V."/>
            <person name="Panchin Y.V."/>
        </authorList>
    </citation>
    <scope>NUCLEOTIDE SEQUENCE [LARGE SCALE GENOMIC DNA]</scope>
    <source>
        <strain evidence="9">Intl2013</strain>
        <tissue evidence="9">Whole animal</tissue>
    </source>
</reference>
<name>A0A177B103_9BILA</name>
<evidence type="ECO:0000256" key="1">
    <source>
        <dbReference type="ARBA" id="ARBA00004141"/>
    </source>
</evidence>
<evidence type="ECO:0000256" key="4">
    <source>
        <dbReference type="ARBA" id="ARBA00022989"/>
    </source>
</evidence>
<comment type="caution">
    <text evidence="9">The sequence shown here is derived from an EMBL/GenBank/DDBJ whole genome shotgun (WGS) entry which is preliminary data.</text>
</comment>
<dbReference type="AlphaFoldDB" id="A0A177B103"/>
<protein>
    <recommendedName>
        <fullName evidence="7">Palmitoyltransferase</fullName>
        <ecNumber evidence="7">2.3.1.225</ecNumber>
    </recommendedName>
</protein>
<dbReference type="EC" id="2.3.1.225" evidence="7"/>
<evidence type="ECO:0000256" key="5">
    <source>
        <dbReference type="ARBA" id="ARBA00023136"/>
    </source>
</evidence>
<evidence type="ECO:0000313" key="10">
    <source>
        <dbReference type="Proteomes" id="UP000078046"/>
    </source>
</evidence>
<evidence type="ECO:0000256" key="3">
    <source>
        <dbReference type="ARBA" id="ARBA00022692"/>
    </source>
</evidence>
<dbReference type="GO" id="GO:0019706">
    <property type="term" value="F:protein-cysteine S-palmitoyltransferase activity"/>
    <property type="evidence" value="ECO:0007669"/>
    <property type="project" value="UniProtKB-EC"/>
</dbReference>
<comment type="domain">
    <text evidence="7">The DHHC domain is required for palmitoyltransferase activity.</text>
</comment>
<keyword evidence="6 7" id="KW-0012">Acyltransferase</keyword>
<feature type="transmembrane region" description="Helical" evidence="7">
    <location>
        <begin position="20"/>
        <end position="40"/>
    </location>
</feature>
<evidence type="ECO:0000313" key="9">
    <source>
        <dbReference type="EMBL" id="OAF67422.1"/>
    </source>
</evidence>
<comment type="subcellular location">
    <subcellularLocation>
        <location evidence="1">Membrane</location>
        <topology evidence="1">Multi-pass membrane protein</topology>
    </subcellularLocation>
</comment>